<protein>
    <submittedName>
        <fullName evidence="3">Capsule biosynthesis protein</fullName>
    </submittedName>
</protein>
<feature type="transmembrane region" description="Helical" evidence="2">
    <location>
        <begin position="6"/>
        <end position="27"/>
    </location>
</feature>
<sequence length="367" mass="41010">MGVRHWFALLVLLPTLIVGAYYVFYAANIYESEARFLVRNRGGGGGSAVDALAGRAGGIASAISGARSGMEESRAVAAWIGSYAAVNTIRGDIDLVEMWRRPEADVVSELWWETPQLEWLAWYFRRRVIVTLDPETGVMQLRVHAFRPADAHRLAEEVLRRSEELVNTFTARSIADTLRAAQADVDKAERRVLAAREALIGFREREQAFDPASTATGAVTTITQLQGALAQARTEYEERRRFMRPDNPQLQVLQNRVAALQQQIATERARVTRGEEALTQQVAAFERLELERMMADRELASAVGSLEAARSDALRQQVFVMRVSEPQMPEYPLYPRATFNTLTVFVSLSVLFGIGWLLVVSAREHAS</sequence>
<evidence type="ECO:0000256" key="1">
    <source>
        <dbReference type="SAM" id="Coils"/>
    </source>
</evidence>
<dbReference type="EMBL" id="QGNA01000001">
    <property type="protein sequence ID" value="PWS39083.1"/>
    <property type="molecule type" value="Genomic_DNA"/>
</dbReference>
<reference evidence="4" key="1">
    <citation type="submission" date="2018-05" db="EMBL/GenBank/DDBJ databases">
        <authorList>
            <person name="Du Z."/>
            <person name="Wang X."/>
        </authorList>
    </citation>
    <scope>NUCLEOTIDE SEQUENCE [LARGE SCALE GENOMIC DNA]</scope>
    <source>
        <strain evidence="4">CQN31</strain>
    </source>
</reference>
<keyword evidence="2" id="KW-0472">Membrane</keyword>
<gene>
    <name evidence="3" type="ORF">DFH01_07540</name>
</gene>
<accession>A0A317FKJ5</accession>
<dbReference type="InterPro" id="IPR050445">
    <property type="entry name" value="Bact_polysacc_biosynth/exp"/>
</dbReference>
<feature type="transmembrane region" description="Helical" evidence="2">
    <location>
        <begin position="337"/>
        <end position="359"/>
    </location>
</feature>
<comment type="caution">
    <text evidence="3">The sequence shown here is derived from an EMBL/GenBank/DDBJ whole genome shotgun (WGS) entry which is preliminary data.</text>
</comment>
<proteinExistence type="predicted"/>
<keyword evidence="2" id="KW-0812">Transmembrane</keyword>
<dbReference type="PANTHER" id="PTHR32309">
    <property type="entry name" value="TYROSINE-PROTEIN KINASE"/>
    <property type="match status" value="1"/>
</dbReference>
<dbReference type="AlphaFoldDB" id="A0A317FKJ5"/>
<dbReference type="Proteomes" id="UP000245765">
    <property type="component" value="Unassembled WGS sequence"/>
</dbReference>
<organism evidence="3 4">
    <name type="scientific">Falsiroseomonas bella</name>
    <dbReference type="NCBI Taxonomy" id="2184016"/>
    <lineage>
        <taxon>Bacteria</taxon>
        <taxon>Pseudomonadati</taxon>
        <taxon>Pseudomonadota</taxon>
        <taxon>Alphaproteobacteria</taxon>
        <taxon>Acetobacterales</taxon>
        <taxon>Roseomonadaceae</taxon>
        <taxon>Falsiroseomonas</taxon>
    </lineage>
</organism>
<feature type="coiled-coil region" evidence="1">
    <location>
        <begin position="171"/>
        <end position="198"/>
    </location>
</feature>
<keyword evidence="1" id="KW-0175">Coiled coil</keyword>
<keyword evidence="2" id="KW-1133">Transmembrane helix</keyword>
<keyword evidence="4" id="KW-1185">Reference proteome</keyword>
<evidence type="ECO:0000313" key="4">
    <source>
        <dbReference type="Proteomes" id="UP000245765"/>
    </source>
</evidence>
<dbReference type="PANTHER" id="PTHR32309:SF13">
    <property type="entry name" value="FERRIC ENTEROBACTIN TRANSPORT PROTEIN FEPE"/>
    <property type="match status" value="1"/>
</dbReference>
<dbReference type="GO" id="GO:0004713">
    <property type="term" value="F:protein tyrosine kinase activity"/>
    <property type="evidence" value="ECO:0007669"/>
    <property type="project" value="TreeGrafter"/>
</dbReference>
<evidence type="ECO:0000313" key="3">
    <source>
        <dbReference type="EMBL" id="PWS39083.1"/>
    </source>
</evidence>
<evidence type="ECO:0000256" key="2">
    <source>
        <dbReference type="SAM" id="Phobius"/>
    </source>
</evidence>
<name>A0A317FKJ5_9PROT</name>
<dbReference type="GO" id="GO:0005886">
    <property type="term" value="C:plasma membrane"/>
    <property type="evidence" value="ECO:0007669"/>
    <property type="project" value="TreeGrafter"/>
</dbReference>